<dbReference type="InterPro" id="IPR027417">
    <property type="entry name" value="P-loop_NTPase"/>
</dbReference>
<dbReference type="GO" id="GO:0015658">
    <property type="term" value="F:branched-chain amino acid transmembrane transporter activity"/>
    <property type="evidence" value="ECO:0007669"/>
    <property type="project" value="TreeGrafter"/>
</dbReference>
<dbReference type="Gene3D" id="3.40.50.300">
    <property type="entry name" value="P-loop containing nucleotide triphosphate hydrolases"/>
    <property type="match status" value="1"/>
</dbReference>
<keyword evidence="2" id="KW-0813">Transport</keyword>
<dbReference type="PANTHER" id="PTHR43820">
    <property type="entry name" value="HIGH-AFFINITY BRANCHED-CHAIN AMINO ACID TRANSPORT ATP-BINDING PROTEIN LIVF"/>
    <property type="match status" value="1"/>
</dbReference>
<organism evidence="4">
    <name type="scientific">marine sediment metagenome</name>
    <dbReference type="NCBI Taxonomy" id="412755"/>
    <lineage>
        <taxon>unclassified sequences</taxon>
        <taxon>metagenomes</taxon>
        <taxon>ecological metagenomes</taxon>
    </lineage>
</organism>
<proteinExistence type="inferred from homology"/>
<name>X1FTR4_9ZZZZ</name>
<feature type="non-terminal residue" evidence="4">
    <location>
        <position position="1"/>
    </location>
</feature>
<dbReference type="EMBL" id="BARU01017791">
    <property type="protein sequence ID" value="GAH49031.1"/>
    <property type="molecule type" value="Genomic_DNA"/>
</dbReference>
<comment type="similarity">
    <text evidence="1">Belongs to the ABC transporter superfamily.</text>
</comment>
<dbReference type="AlphaFoldDB" id="X1FTR4"/>
<evidence type="ECO:0008006" key="5">
    <source>
        <dbReference type="Google" id="ProtNLM"/>
    </source>
</evidence>
<dbReference type="SUPFAM" id="SSF52540">
    <property type="entry name" value="P-loop containing nucleoside triphosphate hydrolases"/>
    <property type="match status" value="1"/>
</dbReference>
<protein>
    <recommendedName>
        <fullName evidence="5">Branched-chain amino acid ATP-binding cassette transporter C-terminal domain-containing protein</fullName>
    </recommendedName>
</protein>
<evidence type="ECO:0000256" key="1">
    <source>
        <dbReference type="ARBA" id="ARBA00005417"/>
    </source>
</evidence>
<dbReference type="PANTHER" id="PTHR43820:SF7">
    <property type="entry name" value="BRANCHED-CHAIN AMINO ACID TRANSPORT ATP-BINDING PROTEIN LIVF-RELATED"/>
    <property type="match status" value="1"/>
</dbReference>
<evidence type="ECO:0000256" key="3">
    <source>
        <dbReference type="ARBA" id="ARBA00022970"/>
    </source>
</evidence>
<dbReference type="GO" id="GO:0015807">
    <property type="term" value="P:L-amino acid transport"/>
    <property type="evidence" value="ECO:0007669"/>
    <property type="project" value="TreeGrafter"/>
</dbReference>
<gene>
    <name evidence="4" type="ORF">S03H2_29468</name>
</gene>
<accession>X1FTR4</accession>
<comment type="caution">
    <text evidence="4">The sequence shown here is derived from an EMBL/GenBank/DDBJ whole genome shotgun (WGS) entry which is preliminary data.</text>
</comment>
<evidence type="ECO:0000313" key="4">
    <source>
        <dbReference type="EMBL" id="GAH49031.1"/>
    </source>
</evidence>
<evidence type="ECO:0000256" key="2">
    <source>
        <dbReference type="ARBA" id="ARBA00022448"/>
    </source>
</evidence>
<keyword evidence="3" id="KW-0029">Amino-acid transport</keyword>
<sequence length="64" mass="7363">PLFEKIVEINKEDKITIIIVEQNAKQALKISDYTYLLVDGKNRTEGTPEEILENTDIRRLYLGG</sequence>
<dbReference type="InterPro" id="IPR052156">
    <property type="entry name" value="BCAA_Transport_ATP-bd_LivF"/>
</dbReference>
<reference evidence="4" key="1">
    <citation type="journal article" date="2014" name="Front. Microbiol.">
        <title>High frequency of phylogenetically diverse reductive dehalogenase-homologous genes in deep subseafloor sedimentary metagenomes.</title>
        <authorList>
            <person name="Kawai M."/>
            <person name="Futagami T."/>
            <person name="Toyoda A."/>
            <person name="Takaki Y."/>
            <person name="Nishi S."/>
            <person name="Hori S."/>
            <person name="Arai W."/>
            <person name="Tsubouchi T."/>
            <person name="Morono Y."/>
            <person name="Uchiyama I."/>
            <person name="Ito T."/>
            <person name="Fujiyama A."/>
            <person name="Inagaki F."/>
            <person name="Takami H."/>
        </authorList>
    </citation>
    <scope>NUCLEOTIDE SEQUENCE</scope>
    <source>
        <strain evidence="4">Expedition CK06-06</strain>
    </source>
</reference>